<keyword evidence="1" id="KW-0472">Membrane</keyword>
<organism evidence="2 3">
    <name type="scientific">Lasiosphaeria hispida</name>
    <dbReference type="NCBI Taxonomy" id="260671"/>
    <lineage>
        <taxon>Eukaryota</taxon>
        <taxon>Fungi</taxon>
        <taxon>Dikarya</taxon>
        <taxon>Ascomycota</taxon>
        <taxon>Pezizomycotina</taxon>
        <taxon>Sordariomycetes</taxon>
        <taxon>Sordariomycetidae</taxon>
        <taxon>Sordariales</taxon>
        <taxon>Lasiosphaeriaceae</taxon>
        <taxon>Lasiosphaeria</taxon>
    </lineage>
</organism>
<name>A0AAJ0HFC6_9PEZI</name>
<feature type="transmembrane region" description="Helical" evidence="1">
    <location>
        <begin position="12"/>
        <end position="31"/>
    </location>
</feature>
<dbReference type="EMBL" id="JAUIQD010000005">
    <property type="protein sequence ID" value="KAK3349812.1"/>
    <property type="molecule type" value="Genomic_DNA"/>
</dbReference>
<dbReference type="AlphaFoldDB" id="A0AAJ0HFC6"/>
<evidence type="ECO:0000313" key="2">
    <source>
        <dbReference type="EMBL" id="KAK3349812.1"/>
    </source>
</evidence>
<reference evidence="2" key="2">
    <citation type="submission" date="2023-06" db="EMBL/GenBank/DDBJ databases">
        <authorList>
            <consortium name="Lawrence Berkeley National Laboratory"/>
            <person name="Haridas S."/>
            <person name="Hensen N."/>
            <person name="Bonometti L."/>
            <person name="Westerberg I."/>
            <person name="Brannstrom I.O."/>
            <person name="Guillou S."/>
            <person name="Cros-Aarteil S."/>
            <person name="Calhoun S."/>
            <person name="Kuo A."/>
            <person name="Mondo S."/>
            <person name="Pangilinan J."/>
            <person name="Riley R."/>
            <person name="Labutti K."/>
            <person name="Andreopoulos B."/>
            <person name="Lipzen A."/>
            <person name="Chen C."/>
            <person name="Yanf M."/>
            <person name="Daum C."/>
            <person name="Ng V."/>
            <person name="Clum A."/>
            <person name="Steindorff A."/>
            <person name="Ohm R."/>
            <person name="Martin F."/>
            <person name="Silar P."/>
            <person name="Natvig D."/>
            <person name="Lalanne C."/>
            <person name="Gautier V."/>
            <person name="Ament-Velasquez S.L."/>
            <person name="Kruys A."/>
            <person name="Hutchinson M.I."/>
            <person name="Powell A.J."/>
            <person name="Barry K."/>
            <person name="Miller A.N."/>
            <person name="Grigoriev I.V."/>
            <person name="Debuchy R."/>
            <person name="Gladieux P."/>
            <person name="Thoren M.H."/>
            <person name="Johannesson H."/>
        </authorList>
    </citation>
    <scope>NUCLEOTIDE SEQUENCE</scope>
    <source>
        <strain evidence="2">CBS 955.72</strain>
    </source>
</reference>
<dbReference type="Proteomes" id="UP001275084">
    <property type="component" value="Unassembled WGS sequence"/>
</dbReference>
<protein>
    <recommendedName>
        <fullName evidence="4">MAPEG family protein</fullName>
    </recommendedName>
</protein>
<accession>A0AAJ0HFC6</accession>
<reference evidence="2" key="1">
    <citation type="journal article" date="2023" name="Mol. Phylogenet. Evol.">
        <title>Genome-scale phylogeny and comparative genomics of the fungal order Sordariales.</title>
        <authorList>
            <person name="Hensen N."/>
            <person name="Bonometti L."/>
            <person name="Westerberg I."/>
            <person name="Brannstrom I.O."/>
            <person name="Guillou S."/>
            <person name="Cros-Aarteil S."/>
            <person name="Calhoun S."/>
            <person name="Haridas S."/>
            <person name="Kuo A."/>
            <person name="Mondo S."/>
            <person name="Pangilinan J."/>
            <person name="Riley R."/>
            <person name="LaButti K."/>
            <person name="Andreopoulos B."/>
            <person name="Lipzen A."/>
            <person name="Chen C."/>
            <person name="Yan M."/>
            <person name="Daum C."/>
            <person name="Ng V."/>
            <person name="Clum A."/>
            <person name="Steindorff A."/>
            <person name="Ohm R.A."/>
            <person name="Martin F."/>
            <person name="Silar P."/>
            <person name="Natvig D.O."/>
            <person name="Lalanne C."/>
            <person name="Gautier V."/>
            <person name="Ament-Velasquez S.L."/>
            <person name="Kruys A."/>
            <person name="Hutchinson M.I."/>
            <person name="Powell A.J."/>
            <person name="Barry K."/>
            <person name="Miller A.N."/>
            <person name="Grigoriev I.V."/>
            <person name="Debuchy R."/>
            <person name="Gladieux P."/>
            <person name="Hiltunen Thoren M."/>
            <person name="Johannesson H."/>
        </authorList>
    </citation>
    <scope>NUCLEOTIDE SEQUENCE</scope>
    <source>
        <strain evidence="2">CBS 955.72</strain>
    </source>
</reference>
<proteinExistence type="predicted"/>
<keyword evidence="1" id="KW-1133">Transmembrane helix</keyword>
<evidence type="ECO:0000313" key="3">
    <source>
        <dbReference type="Proteomes" id="UP001275084"/>
    </source>
</evidence>
<keyword evidence="1" id="KW-0812">Transmembrane</keyword>
<evidence type="ECO:0000256" key="1">
    <source>
        <dbReference type="SAM" id="Phobius"/>
    </source>
</evidence>
<feature type="transmembrane region" description="Helical" evidence="1">
    <location>
        <begin position="69"/>
        <end position="93"/>
    </location>
</feature>
<gene>
    <name evidence="2" type="ORF">B0T25DRAFT_570419</name>
</gene>
<evidence type="ECO:0008006" key="4">
    <source>
        <dbReference type="Google" id="ProtNLM"/>
    </source>
</evidence>
<dbReference type="PANTHER" id="PTHR35814">
    <property type="match status" value="1"/>
</dbReference>
<keyword evidence="3" id="KW-1185">Reference proteome</keyword>
<sequence length="101" mass="10943">MTTRLSLNHVDIISPLLHANFVEHVLMALVLAASRRSLTAALGVLLAARVAHVELGLHRPGAVGMGRAFGFYGTMGSMAFLAGYAGWLVKGYIYMTTEKRR</sequence>
<dbReference type="PANTHER" id="PTHR35814:SF1">
    <property type="entry name" value="GLUTATHIONE S-TRANSFERASE-RELATED"/>
    <property type="match status" value="1"/>
</dbReference>
<comment type="caution">
    <text evidence="2">The sequence shown here is derived from an EMBL/GenBank/DDBJ whole genome shotgun (WGS) entry which is preliminary data.</text>
</comment>